<evidence type="ECO:0000313" key="1">
    <source>
        <dbReference type="EMBL" id="VVE32559.1"/>
    </source>
</evidence>
<dbReference type="AlphaFoldDB" id="A0A5E4X886"/>
<sequence length="92" mass="10160">MAHAENTHNGFTYSVQTLPKHGVGGEDLQIFGFHGFVLIPNDSDAQPATQIPVQCLEEEGYRREDWALDAAIDEAKAIIDGKRPLNDPTTLR</sequence>
<evidence type="ECO:0000313" key="2">
    <source>
        <dbReference type="Proteomes" id="UP000414233"/>
    </source>
</evidence>
<dbReference type="OrthoDB" id="9104960at2"/>
<dbReference type="Proteomes" id="UP000414233">
    <property type="component" value="Unassembled WGS sequence"/>
</dbReference>
<dbReference type="EMBL" id="CABPRZ010000016">
    <property type="protein sequence ID" value="VVE32559.1"/>
    <property type="molecule type" value="Genomic_DNA"/>
</dbReference>
<name>A0A5E4X886_9BURK</name>
<protein>
    <submittedName>
        <fullName evidence="1">Uncharacterized protein</fullName>
    </submittedName>
</protein>
<keyword evidence="2" id="KW-1185">Reference proteome</keyword>
<dbReference type="RefSeq" id="WP_150698451.1">
    <property type="nucleotide sequence ID" value="NZ_CABPRZ010000016.1"/>
</dbReference>
<reference evidence="1 2" key="1">
    <citation type="submission" date="2019-08" db="EMBL/GenBank/DDBJ databases">
        <authorList>
            <person name="Peeters C."/>
        </authorList>
    </citation>
    <scope>NUCLEOTIDE SEQUENCE [LARGE SCALE GENOMIC DNA]</scope>
    <source>
        <strain evidence="1 2">LMG 30175</strain>
    </source>
</reference>
<gene>
    <name evidence="1" type="ORF">PTE30175_03633</name>
</gene>
<organism evidence="1 2">
    <name type="scientific">Pandoraea terrae</name>
    <dbReference type="NCBI Taxonomy" id="1537710"/>
    <lineage>
        <taxon>Bacteria</taxon>
        <taxon>Pseudomonadati</taxon>
        <taxon>Pseudomonadota</taxon>
        <taxon>Betaproteobacteria</taxon>
        <taxon>Burkholderiales</taxon>
        <taxon>Burkholderiaceae</taxon>
        <taxon>Pandoraea</taxon>
    </lineage>
</organism>
<accession>A0A5E4X886</accession>
<proteinExistence type="predicted"/>